<keyword evidence="10" id="KW-0175">Coiled coil</keyword>
<dbReference type="Gene3D" id="1.20.5.4130">
    <property type="match status" value="1"/>
</dbReference>
<feature type="region of interest" description="Disordered" evidence="11">
    <location>
        <begin position="1"/>
        <end position="21"/>
    </location>
</feature>
<keyword evidence="8" id="KW-0611">Plant defense</keyword>
<dbReference type="eggNOG" id="KOG0778">
    <property type="taxonomic scope" value="Eukaryota"/>
</dbReference>
<keyword evidence="9" id="KW-0227">DNA damage</keyword>
<dbReference type="eggNOG" id="KOG4658">
    <property type="taxonomic scope" value="Eukaryota"/>
</dbReference>
<evidence type="ECO:0000256" key="9">
    <source>
        <dbReference type="RuleBase" id="RU363044"/>
    </source>
</evidence>
<dbReference type="InterPro" id="IPR003653">
    <property type="entry name" value="Peptidase_C48_C"/>
</dbReference>
<evidence type="ECO:0000259" key="12">
    <source>
        <dbReference type="PROSITE" id="PS50600"/>
    </source>
</evidence>
<dbReference type="PaxDb" id="4577-GRMZM2G033519_P01"/>
<dbReference type="PROSITE" id="PS50600">
    <property type="entry name" value="ULP_PROTEASE"/>
    <property type="match status" value="1"/>
</dbReference>
<keyword evidence="9" id="KW-0067">ATP-binding</keyword>
<dbReference type="Gene3D" id="1.10.8.430">
    <property type="entry name" value="Helical domain of apoptotic protease-activating factors"/>
    <property type="match status" value="1"/>
</dbReference>
<dbReference type="EC" id="5.6.2.3" evidence="9"/>
<comment type="similarity">
    <text evidence="1">Belongs to the peptidase C48 family.</text>
</comment>
<dbReference type="GO" id="GO:0006310">
    <property type="term" value="P:DNA recombination"/>
    <property type="evidence" value="ECO:0007669"/>
    <property type="project" value="UniProtKB-KW"/>
</dbReference>
<dbReference type="GO" id="GO:0043531">
    <property type="term" value="F:ADP binding"/>
    <property type="evidence" value="ECO:0007669"/>
    <property type="project" value="InterPro"/>
</dbReference>
<sequence length="2141" mass="243978">MATATEDTISDAREGDDWTQPHMTAKINNNVQCRNQCHGAIVATNENASMTEQGSGVDHTQSKPRDTDEDIEVDGSQDESTATDVPNPYDKVYSNIPEETHMLSDTTLQGKDSYPIYRHCDDNHKEKVRGCELDNRWVVPYNPYLLCLFNCHINVEACGSIKAVKYLFKYIYKGHDRASVVMRDASKAADDVDEIKHYRDARWVTPPEALWRIYGFELSQISPPVMQLQIHLPNMHMVAFHERQMVERVVNRPGVDRSMLTAYFEANRLHEEARGILYRDFPEWYTWQSGKGKVWQQRKRDTGGQVGRIVSAHPAEGERYYLRVLLNHVTGAASYVDLRTVDGVTLPTFREAAERRGLLESDNTLDECLTERALFQMPSALRRLFATILVYCEPSDVAVLWQKHKDSMPEDYQHRSQNKTHVEQMVLIDIRNMLQSMGKDIKTFPLPPIIDMYDDAIGTAREVYEEESIQPTVGDVALKDSLNEEQRAAYDKIMSVVDTDQGGLFFMDGPGRTTHSRFKIPLTIDDGVVCSFTKQSGTTELLRKASLIIWDEASMTKRQVVEALDNSMRDIMGRPALPFGGKTIVFGGDFRQVLPIVRKGSRAQVVTSLLWMSYLWESMSHLKLVSNTRAKNDPWFVEFLLCVGGGTEETNSDGDIRLPDDVCVPYSGSDNDLDSLMDFAFPNLNENMSDSTYITSRVILSTRNDWVDMINVKMIDRFQGEHMVYHSFDIAMDDPHNYYPPEFLNTLTPNGLPPHVLKLKIGCPVILLWNIDPANGLCNGTRLVVRGFQRNSIDAEIVLGFCPARMESLFVGLSHNKPKKSVATAIVREVLSHDWLLLDYICTQGDLALIDFIKEIPCEPRVEVMLIDDAFVERKWMECLFQPNAYLGDEVFIPINIREMHWYLVVIHARNMEIQVLDSIGTSQDRKDLTDFIKGLQRQIDMISQRKELKDHRWPDLQVASWLLREIDMGYAKQTDSSSCGLFLLNYIEYWTGDELSDSFTQDGMSYFRKKMAAILLSSDLNKRRGCLLYKNEKEVDSGSPSDVEILENPTYSNKRKLLHVLDDSEVVYEDEEGPIIQADLQRWFVDDWDKKAPVKVSTDGCTNDFLMVGLSTKDMSVIKADSIDVLCDYIMAIEDDTTLDLDFCNVVARPDPTRPLCPEGVRPFARVRERLAATLPGAFLGDAIQSRAKNSRPLYELSVRRLSSQLKISAFVSPRSQNKSTPPFLVHGTSSSSMDWLSSMLGDRPLKSVFTALGLPDKIGGAVIDALCYRGVRLWNVEEEADKLRRTKERIRAVLEDAEQRRFIDHDSVRLWLRELRAVAFDVDALLDRLGTITAVSRLAAAEQSRKRKRLWPSVELGPRQRWELDEKIAKINERLDEINTGRKWYRLQAGDGTRAASQPTQRPRFLESAAHRDERPIGRNEEKEQIVRALVSDSADMAVISIWGTTGIGKTALAQSVYKDPEVQNFFTDKIWVWLSDRCDIRKATKMIIEAATNQKCELLSLDILQQRLHDHLHKKQFLLVIDNLWAESFQFWEFLRPSLTGGAEGSKVLITTQHEKVSRMISTNLNIHLKGLEDEECWQILKLYAFSGWGSRDQHDLEPIGRSIASNCQGSPLAAKSLGLLLSDTHGDKEQWENILGEMQILGDGENTNSILPSLQISYQHLSYHLKQCFAFCSILPPGVEFEKDELVRLWIADGLVKSNGRERVEMEAGRCFDELLWRSFFETSRSFPDQKFRVPSLMLELAQLVSKHESLTLRPEDSPVVDHPEWIRYTTILCPKDEPLAFDKIYRYENSRLLKLCPAMKLPLNQVPTTLFSKLTCLRALDLSYTELDLLPDSVGSCIHLRYLNLRNTLIKTLPETVCGLFNLQTLDLRDCYWLTDLPAGMSRLVNLRHLSLHIDWDRVTALRSMPSGIDRLQSLQTLSRFVVVSRDGGRCNINELRNLKIRGELCILNLEAATSDGATEANLRGKEYLRELMLKWSEDACKDEQQQQQQQGIENSEAVIEALCPHTGLKRLRVENYPGRRFPPCFENIPSLESLEIVSCPRLTQFSVRMMRSLRNLRIRQCADLAVLPGGLCGLESLRCLETVGAPNLRIGAVDILPRNVSRLAVSGCDALERWCLEEGAERVQQIPDVRMRLKN</sequence>
<dbReference type="SUPFAM" id="SSF54001">
    <property type="entry name" value="Cysteine proteinases"/>
    <property type="match status" value="1"/>
</dbReference>
<dbReference type="PANTHER" id="PTHR10492">
    <property type="match status" value="1"/>
</dbReference>
<dbReference type="InterPro" id="IPR041118">
    <property type="entry name" value="Rx_N"/>
</dbReference>
<dbReference type="Gene3D" id="3.80.10.10">
    <property type="entry name" value="Ribonuclease Inhibitor"/>
    <property type="match status" value="1"/>
</dbReference>
<evidence type="ECO:0000256" key="2">
    <source>
        <dbReference type="ARBA" id="ARBA00008894"/>
    </source>
</evidence>
<dbReference type="Gene3D" id="3.40.50.300">
    <property type="entry name" value="P-loop containing nucleotide triphosphate hydrolases"/>
    <property type="match status" value="2"/>
</dbReference>
<keyword evidence="9" id="KW-0347">Helicase</keyword>
<comment type="cofactor">
    <cofactor evidence="9">
        <name>Mg(2+)</name>
        <dbReference type="ChEBI" id="CHEBI:18420"/>
    </cofactor>
</comment>
<comment type="similarity">
    <text evidence="9">Belongs to the helicase family.</text>
</comment>
<dbReference type="GO" id="GO:0006952">
    <property type="term" value="P:defense response"/>
    <property type="evidence" value="ECO:0007669"/>
    <property type="project" value="UniProtKB-KW"/>
</dbReference>
<keyword evidence="6 9" id="KW-0547">Nucleotide-binding</keyword>
<dbReference type="GO" id="GO:0006508">
    <property type="term" value="P:proteolysis"/>
    <property type="evidence" value="ECO:0007669"/>
    <property type="project" value="UniProtKB-KW"/>
</dbReference>
<dbReference type="GO" id="GO:0006281">
    <property type="term" value="P:DNA repair"/>
    <property type="evidence" value="ECO:0007669"/>
    <property type="project" value="UniProtKB-KW"/>
</dbReference>
<keyword evidence="4" id="KW-0645">Protease</keyword>
<evidence type="ECO:0000256" key="11">
    <source>
        <dbReference type="SAM" id="MobiDB-lite"/>
    </source>
</evidence>
<dbReference type="GO" id="GO:0043139">
    <property type="term" value="F:5'-3' DNA helicase activity"/>
    <property type="evidence" value="ECO:0007669"/>
    <property type="project" value="UniProtKB-EC"/>
</dbReference>
<organism evidence="13">
    <name type="scientific">Zea mays</name>
    <name type="common">Maize</name>
    <dbReference type="NCBI Taxonomy" id="4577"/>
    <lineage>
        <taxon>Eukaryota</taxon>
        <taxon>Viridiplantae</taxon>
        <taxon>Streptophyta</taxon>
        <taxon>Embryophyta</taxon>
        <taxon>Tracheophyta</taxon>
        <taxon>Spermatophyta</taxon>
        <taxon>Magnoliopsida</taxon>
        <taxon>Liliopsida</taxon>
        <taxon>Poales</taxon>
        <taxon>Poaceae</taxon>
        <taxon>PACMAD clade</taxon>
        <taxon>Panicoideae</taxon>
        <taxon>Andropogonodae</taxon>
        <taxon>Andropogoneae</taxon>
        <taxon>Tripsacinae</taxon>
        <taxon>Zea</taxon>
    </lineage>
</organism>
<feature type="domain" description="Ubiquitin-like protease family profile" evidence="12">
    <location>
        <begin position="820"/>
        <end position="991"/>
    </location>
</feature>
<dbReference type="InterPro" id="IPR027417">
    <property type="entry name" value="P-loop_NTPase"/>
</dbReference>
<keyword evidence="9" id="KW-0234">DNA repair</keyword>
<evidence type="ECO:0000256" key="4">
    <source>
        <dbReference type="ARBA" id="ARBA00022670"/>
    </source>
</evidence>
<dbReference type="InterPro" id="IPR036388">
    <property type="entry name" value="WH-like_DNA-bd_sf"/>
</dbReference>
<dbReference type="SUPFAM" id="SSF52058">
    <property type="entry name" value="L domain-like"/>
    <property type="match status" value="1"/>
</dbReference>
<keyword evidence="3" id="KW-0433">Leucine-rich repeat</keyword>
<keyword evidence="7 9" id="KW-0378">Hydrolase</keyword>
<dbReference type="InterPro" id="IPR056789">
    <property type="entry name" value="LRR_R13L1-DRL21"/>
</dbReference>
<dbReference type="Pfam" id="PF25019">
    <property type="entry name" value="LRR_R13L1-DRL21"/>
    <property type="match status" value="1"/>
</dbReference>
<dbReference type="Pfam" id="PF18052">
    <property type="entry name" value="Rx_N"/>
    <property type="match status" value="1"/>
</dbReference>
<dbReference type="InterPro" id="IPR010285">
    <property type="entry name" value="DNA_helicase_pif1-like_DEAD"/>
</dbReference>
<dbReference type="Pfam" id="PF02902">
    <property type="entry name" value="Peptidase_C48"/>
    <property type="match status" value="1"/>
</dbReference>
<dbReference type="PRINTS" id="PR00364">
    <property type="entry name" value="DISEASERSIST"/>
</dbReference>
<dbReference type="GO" id="GO:0051707">
    <property type="term" value="P:response to other organism"/>
    <property type="evidence" value="ECO:0007669"/>
    <property type="project" value="UniProtKB-ARBA"/>
</dbReference>
<dbReference type="Pfam" id="PF05970">
    <property type="entry name" value="PIF1"/>
    <property type="match status" value="1"/>
</dbReference>
<dbReference type="InterPro" id="IPR038765">
    <property type="entry name" value="Papain-like_cys_pep_sf"/>
</dbReference>
<dbReference type="InterPro" id="IPR049163">
    <property type="entry name" value="Pif1-like_2B_dom"/>
</dbReference>
<evidence type="ECO:0000256" key="3">
    <source>
        <dbReference type="ARBA" id="ARBA00022614"/>
    </source>
</evidence>
<gene>
    <name evidence="13" type="ORF">ZEAMMB73_Zm00001d028975</name>
</gene>
<reference evidence="13" key="1">
    <citation type="submission" date="2015-12" db="EMBL/GenBank/DDBJ databases">
        <title>Update maize B73 reference genome by single molecule sequencing technologies.</title>
        <authorList>
            <consortium name="Maize Genome Sequencing Project"/>
            <person name="Ware D."/>
        </authorList>
    </citation>
    <scope>NUCLEOTIDE SEQUENCE [LARGE SCALE GENOMIC DNA]</scope>
    <source>
        <tissue evidence="13">Seedling</tissue>
    </source>
</reference>
<dbReference type="Gene3D" id="1.10.10.10">
    <property type="entry name" value="Winged helix-like DNA-binding domain superfamily/Winged helix DNA-binding domain"/>
    <property type="match status" value="1"/>
</dbReference>
<dbReference type="InterPro" id="IPR002182">
    <property type="entry name" value="NB-ARC"/>
</dbReference>
<protein>
    <recommendedName>
        <fullName evidence="9">ATP-dependent DNA helicase</fullName>
        <ecNumber evidence="9">5.6.2.3</ecNumber>
    </recommendedName>
</protein>
<evidence type="ECO:0000256" key="1">
    <source>
        <dbReference type="ARBA" id="ARBA00005234"/>
    </source>
</evidence>
<evidence type="ECO:0000256" key="7">
    <source>
        <dbReference type="ARBA" id="ARBA00022801"/>
    </source>
</evidence>
<feature type="region of interest" description="Disordered" evidence="11">
    <location>
        <begin position="46"/>
        <end position="89"/>
    </location>
</feature>
<comment type="catalytic activity">
    <reaction evidence="9">
        <text>ATP + H2O = ADP + phosphate + H(+)</text>
        <dbReference type="Rhea" id="RHEA:13065"/>
        <dbReference type="ChEBI" id="CHEBI:15377"/>
        <dbReference type="ChEBI" id="CHEBI:15378"/>
        <dbReference type="ChEBI" id="CHEBI:30616"/>
        <dbReference type="ChEBI" id="CHEBI:43474"/>
        <dbReference type="ChEBI" id="CHEBI:456216"/>
        <dbReference type="EC" id="5.6.2.3"/>
    </reaction>
</comment>
<feature type="coiled-coil region" evidence="10">
    <location>
        <begin position="1275"/>
        <end position="1302"/>
    </location>
</feature>
<evidence type="ECO:0000256" key="10">
    <source>
        <dbReference type="SAM" id="Coils"/>
    </source>
</evidence>
<comment type="similarity">
    <text evidence="2">Belongs to the disease resistance NB-LRR family.</text>
</comment>
<evidence type="ECO:0000256" key="8">
    <source>
        <dbReference type="ARBA" id="ARBA00022821"/>
    </source>
</evidence>
<evidence type="ECO:0000256" key="5">
    <source>
        <dbReference type="ARBA" id="ARBA00022737"/>
    </source>
</evidence>
<keyword evidence="5" id="KW-0677">Repeat</keyword>
<dbReference type="EMBL" id="CM007647">
    <property type="protein sequence ID" value="ONL97524.1"/>
    <property type="molecule type" value="Genomic_DNA"/>
</dbReference>
<proteinExistence type="inferred from homology"/>
<dbReference type="GO" id="GO:0008234">
    <property type="term" value="F:cysteine-type peptidase activity"/>
    <property type="evidence" value="ECO:0007669"/>
    <property type="project" value="InterPro"/>
</dbReference>
<dbReference type="SUPFAM" id="SSF52540">
    <property type="entry name" value="P-loop containing nucleoside triphosphate hydrolases"/>
    <property type="match status" value="3"/>
</dbReference>
<feature type="compositionally biased region" description="Acidic residues" evidence="11">
    <location>
        <begin position="67"/>
        <end position="77"/>
    </location>
</feature>
<name>A0A1D6K177_MAIZE</name>
<dbReference type="InterPro" id="IPR032675">
    <property type="entry name" value="LRR_dom_sf"/>
</dbReference>
<dbReference type="GO" id="GO:0000723">
    <property type="term" value="P:telomere maintenance"/>
    <property type="evidence" value="ECO:0007669"/>
    <property type="project" value="InterPro"/>
</dbReference>
<evidence type="ECO:0000256" key="6">
    <source>
        <dbReference type="ARBA" id="ARBA00022741"/>
    </source>
</evidence>
<accession>A0A1D6K177</accession>
<evidence type="ECO:0000313" key="13">
    <source>
        <dbReference type="EMBL" id="ONL97524.1"/>
    </source>
</evidence>
<dbReference type="InterPro" id="IPR042197">
    <property type="entry name" value="Apaf_helical"/>
</dbReference>
<dbReference type="Pfam" id="PF00931">
    <property type="entry name" value="NB-ARC"/>
    <property type="match status" value="1"/>
</dbReference>
<dbReference type="Pfam" id="PF23559">
    <property type="entry name" value="WHD_DRP"/>
    <property type="match status" value="1"/>
</dbReference>
<dbReference type="GO" id="GO:0005524">
    <property type="term" value="F:ATP binding"/>
    <property type="evidence" value="ECO:0007669"/>
    <property type="project" value="UniProtKB-KW"/>
</dbReference>
<keyword evidence="9" id="KW-0233">DNA recombination</keyword>
<dbReference type="ExpressionAtlas" id="A0A1D6K177">
    <property type="expression patterns" value="baseline and differential"/>
</dbReference>
<dbReference type="PANTHER" id="PTHR10492:SF92">
    <property type="entry name" value="ATP-DEPENDENT DNA HELICASE"/>
    <property type="match status" value="1"/>
</dbReference>
<dbReference type="SMR" id="A0A1D6K177"/>
<dbReference type="InParanoid" id="A0A1D6K177"/>
<dbReference type="Pfam" id="PF21530">
    <property type="entry name" value="Pif1_2B_dom"/>
    <property type="match status" value="1"/>
</dbReference>
<dbReference type="InterPro" id="IPR058922">
    <property type="entry name" value="WHD_DRP"/>
</dbReference>
<dbReference type="Gene3D" id="3.40.395.10">
    <property type="entry name" value="Adenoviral Proteinase, Chain A"/>
    <property type="match status" value="1"/>
</dbReference>